<gene>
    <name evidence="2" type="ORF">S01H1_24260</name>
</gene>
<proteinExistence type="inferred from homology"/>
<dbReference type="PANTHER" id="PTHR43802:SF1">
    <property type="entry name" value="IP11341P-RELATED"/>
    <property type="match status" value="1"/>
</dbReference>
<dbReference type="AlphaFoldDB" id="X0TZG1"/>
<feature type="non-terminal residue" evidence="2">
    <location>
        <position position="57"/>
    </location>
</feature>
<accession>X0TZG1</accession>
<dbReference type="Gene3D" id="3.90.226.10">
    <property type="entry name" value="2-enoyl-CoA Hydratase, Chain A, domain 1"/>
    <property type="match status" value="1"/>
</dbReference>
<protein>
    <recommendedName>
        <fullName evidence="3">Enoyl-CoA hydratase</fullName>
    </recommendedName>
</protein>
<evidence type="ECO:0000313" key="2">
    <source>
        <dbReference type="EMBL" id="GAF92506.1"/>
    </source>
</evidence>
<organism evidence="2">
    <name type="scientific">marine sediment metagenome</name>
    <dbReference type="NCBI Taxonomy" id="412755"/>
    <lineage>
        <taxon>unclassified sequences</taxon>
        <taxon>metagenomes</taxon>
        <taxon>ecological metagenomes</taxon>
    </lineage>
</organism>
<comment type="similarity">
    <text evidence="1">Belongs to the enoyl-CoA hydratase/isomerase family.</text>
</comment>
<dbReference type="InterPro" id="IPR001753">
    <property type="entry name" value="Enoyl-CoA_hydra/iso"/>
</dbReference>
<dbReference type="Pfam" id="PF00378">
    <property type="entry name" value="ECH_1"/>
    <property type="match status" value="1"/>
</dbReference>
<comment type="caution">
    <text evidence="2">The sequence shown here is derived from an EMBL/GenBank/DDBJ whole genome shotgun (WGS) entry which is preliminary data.</text>
</comment>
<name>X0TZG1_9ZZZZ</name>
<evidence type="ECO:0008006" key="3">
    <source>
        <dbReference type="Google" id="ProtNLM"/>
    </source>
</evidence>
<dbReference type="PANTHER" id="PTHR43802">
    <property type="entry name" value="ENOYL-COA HYDRATASE"/>
    <property type="match status" value="1"/>
</dbReference>
<dbReference type="InterPro" id="IPR029045">
    <property type="entry name" value="ClpP/crotonase-like_dom_sf"/>
</dbReference>
<evidence type="ECO:0000256" key="1">
    <source>
        <dbReference type="ARBA" id="ARBA00005254"/>
    </source>
</evidence>
<reference evidence="2" key="1">
    <citation type="journal article" date="2014" name="Front. Microbiol.">
        <title>High frequency of phylogenetically diverse reductive dehalogenase-homologous genes in deep subseafloor sedimentary metagenomes.</title>
        <authorList>
            <person name="Kawai M."/>
            <person name="Futagami T."/>
            <person name="Toyoda A."/>
            <person name="Takaki Y."/>
            <person name="Nishi S."/>
            <person name="Hori S."/>
            <person name="Arai W."/>
            <person name="Tsubouchi T."/>
            <person name="Morono Y."/>
            <person name="Uchiyama I."/>
            <person name="Ito T."/>
            <person name="Fujiyama A."/>
            <person name="Inagaki F."/>
            <person name="Takami H."/>
        </authorList>
    </citation>
    <scope>NUCLEOTIDE SEQUENCE</scope>
    <source>
        <strain evidence="2">Expedition CK06-06</strain>
    </source>
</reference>
<dbReference type="SUPFAM" id="SSF52096">
    <property type="entry name" value="ClpP/crotonase"/>
    <property type="match status" value="1"/>
</dbReference>
<dbReference type="EMBL" id="BARS01014348">
    <property type="protein sequence ID" value="GAF92506.1"/>
    <property type="molecule type" value="Genomic_DNA"/>
</dbReference>
<sequence>MNLEAVIYEVKDSIARITMNRPEKRNALNHALWDDLIAAFDEAENDREVRVVILCGA</sequence>
<dbReference type="CDD" id="cd06558">
    <property type="entry name" value="crotonase-like"/>
    <property type="match status" value="1"/>
</dbReference>